<sequence>MGPWPWRAGGARGIEGRGSARHPQAPGPDHGGRARRRSSLHSRGSIYGTWATRLGRFRRGAWQGWWCFTPAWCNPVGCPLFPPGIELFAGGVVRCGGQVPHPRAPALDACAPIISLLLSFQACLRAIPPPAEWSGRRSDQVGHGSVSSWRARAWRTSPARRACLNI</sequence>
<dbReference type="KEGG" id="apro:F751_5345"/>
<dbReference type="RefSeq" id="XP_011401447.1">
    <property type="nucleotide sequence ID" value="XM_011403145.1"/>
</dbReference>
<accession>A0A087SRS8</accession>
<gene>
    <name evidence="2" type="ORF">F751_5345</name>
</gene>
<evidence type="ECO:0000313" key="2">
    <source>
        <dbReference type="EMBL" id="KFM28432.1"/>
    </source>
</evidence>
<protein>
    <submittedName>
        <fullName evidence="2">Uncharacterized protein</fullName>
    </submittedName>
</protein>
<name>A0A087SRS8_AUXPR</name>
<dbReference type="AlphaFoldDB" id="A0A087SRS8"/>
<dbReference type="Proteomes" id="UP000028924">
    <property type="component" value="Unassembled WGS sequence"/>
</dbReference>
<evidence type="ECO:0000256" key="1">
    <source>
        <dbReference type="SAM" id="MobiDB-lite"/>
    </source>
</evidence>
<reference evidence="2 3" key="1">
    <citation type="journal article" date="2014" name="BMC Genomics">
        <title>Oil accumulation mechanisms of the oleaginous microalga Chlorella protothecoides revealed through its genome, transcriptomes, and proteomes.</title>
        <authorList>
            <person name="Gao C."/>
            <person name="Wang Y."/>
            <person name="Shen Y."/>
            <person name="Yan D."/>
            <person name="He X."/>
            <person name="Dai J."/>
            <person name="Wu Q."/>
        </authorList>
    </citation>
    <scope>NUCLEOTIDE SEQUENCE [LARGE SCALE GENOMIC DNA]</scope>
    <source>
        <strain evidence="2 3">0710</strain>
    </source>
</reference>
<dbReference type="EMBL" id="KL662168">
    <property type="protein sequence ID" value="KFM28432.1"/>
    <property type="molecule type" value="Genomic_DNA"/>
</dbReference>
<organism evidence="2 3">
    <name type="scientific">Auxenochlorella protothecoides</name>
    <name type="common">Green microalga</name>
    <name type="synonym">Chlorella protothecoides</name>
    <dbReference type="NCBI Taxonomy" id="3075"/>
    <lineage>
        <taxon>Eukaryota</taxon>
        <taxon>Viridiplantae</taxon>
        <taxon>Chlorophyta</taxon>
        <taxon>core chlorophytes</taxon>
        <taxon>Trebouxiophyceae</taxon>
        <taxon>Chlorellales</taxon>
        <taxon>Chlorellaceae</taxon>
        <taxon>Auxenochlorella</taxon>
    </lineage>
</organism>
<proteinExistence type="predicted"/>
<evidence type="ECO:0000313" key="3">
    <source>
        <dbReference type="Proteomes" id="UP000028924"/>
    </source>
</evidence>
<keyword evidence="3" id="KW-1185">Reference proteome</keyword>
<feature type="region of interest" description="Disordered" evidence="1">
    <location>
        <begin position="1"/>
        <end position="40"/>
    </location>
</feature>
<dbReference type="GeneID" id="23616736"/>